<evidence type="ECO:0000313" key="5">
    <source>
        <dbReference type="EMBL" id="MBC6498971.1"/>
    </source>
</evidence>
<proteinExistence type="predicted"/>
<dbReference type="EMBL" id="JACSZT010000007">
    <property type="protein sequence ID" value="MBC6498971.1"/>
    <property type="molecule type" value="Genomic_DNA"/>
</dbReference>
<keyword evidence="1" id="KW-0378">Hydrolase</keyword>
<dbReference type="CDD" id="cd05827">
    <property type="entry name" value="Sortase_C"/>
    <property type="match status" value="1"/>
</dbReference>
<dbReference type="Gene3D" id="2.40.260.10">
    <property type="entry name" value="Sortase"/>
    <property type="match status" value="1"/>
</dbReference>
<dbReference type="GO" id="GO:0016787">
    <property type="term" value="F:hydrolase activity"/>
    <property type="evidence" value="ECO:0007669"/>
    <property type="project" value="UniProtKB-KW"/>
</dbReference>
<dbReference type="InterPro" id="IPR042002">
    <property type="entry name" value="Sortase_C"/>
</dbReference>
<keyword evidence="4" id="KW-1133">Transmembrane helix</keyword>
<feature type="active site" description="Acyl-thioester intermediate" evidence="2">
    <location>
        <position position="233"/>
    </location>
</feature>
<organism evidence="5 6">
    <name type="scientific">Weissella confusa</name>
    <name type="common">Lactobacillus confusus</name>
    <dbReference type="NCBI Taxonomy" id="1583"/>
    <lineage>
        <taxon>Bacteria</taxon>
        <taxon>Bacillati</taxon>
        <taxon>Bacillota</taxon>
        <taxon>Bacilli</taxon>
        <taxon>Lactobacillales</taxon>
        <taxon>Lactobacillaceae</taxon>
        <taxon>Weissella</taxon>
    </lineage>
</organism>
<dbReference type="NCBIfam" id="TIGR01076">
    <property type="entry name" value="sortase_fam"/>
    <property type="match status" value="1"/>
</dbReference>
<dbReference type="AlphaFoldDB" id="A0A3R5Z3G3"/>
<comment type="caution">
    <text evidence="5">The sequence shown here is derived from an EMBL/GenBank/DDBJ whole genome shotgun (WGS) entry which is preliminary data.</text>
</comment>
<sequence>MAKKKKKFMAGASWSTWILFIVGLSIFSYPIVTQAYEATHQSGIARSYETTAAQMNANEKAKLQAEADKRNEEIKKKAQSTNGDTDPDVVKAMIELNQKKDVETGKNSSLTKIAGKPLGVLSIPELGGLRLPIYNSVKEKVLRTGAGIVPGTSLPQANKEGLHTAIMAHSGLPTSKLFTDLGKMKKGDKFYIEALGSKTMTYEVVEIRVMKPDKMQNAFKLNPKENLVTLVSCTPVGVNSHRLLVTGKQVPGDTLPTGTIRSEFLWFAGLMVVVATIIGVLIRKIIRIKQAKMALAGK</sequence>
<dbReference type="SUPFAM" id="SSF63817">
    <property type="entry name" value="Sortase"/>
    <property type="match status" value="1"/>
</dbReference>
<dbReference type="RefSeq" id="WP_118704176.1">
    <property type="nucleotide sequence ID" value="NZ_CABJBN010000004.1"/>
</dbReference>
<name>A0A3R5Z3G3_WEICO</name>
<evidence type="ECO:0000256" key="1">
    <source>
        <dbReference type="ARBA" id="ARBA00022801"/>
    </source>
</evidence>
<protein>
    <submittedName>
        <fullName evidence="5">Class C sortase</fullName>
    </submittedName>
</protein>
<evidence type="ECO:0000256" key="4">
    <source>
        <dbReference type="SAM" id="Phobius"/>
    </source>
</evidence>
<evidence type="ECO:0000256" key="2">
    <source>
        <dbReference type="PIRSR" id="PIRSR605754-1"/>
    </source>
</evidence>
<evidence type="ECO:0000313" key="6">
    <source>
        <dbReference type="Proteomes" id="UP000650485"/>
    </source>
</evidence>
<dbReference type="Proteomes" id="UP000650485">
    <property type="component" value="Unassembled WGS sequence"/>
</dbReference>
<feature type="transmembrane region" description="Helical" evidence="4">
    <location>
        <begin position="264"/>
        <end position="282"/>
    </location>
</feature>
<dbReference type="InterPro" id="IPR023365">
    <property type="entry name" value="Sortase_dom-sf"/>
</dbReference>
<dbReference type="Pfam" id="PF04203">
    <property type="entry name" value="Sortase"/>
    <property type="match status" value="1"/>
</dbReference>
<dbReference type="InterPro" id="IPR005754">
    <property type="entry name" value="Sortase"/>
</dbReference>
<feature type="region of interest" description="Disordered" evidence="3">
    <location>
        <begin position="64"/>
        <end position="87"/>
    </location>
</feature>
<accession>A0A3R5Z3G3</accession>
<keyword evidence="4" id="KW-0812">Transmembrane</keyword>
<evidence type="ECO:0000256" key="3">
    <source>
        <dbReference type="SAM" id="MobiDB-lite"/>
    </source>
</evidence>
<reference evidence="5" key="1">
    <citation type="submission" date="2020-08" db="EMBL/GenBank/DDBJ databases">
        <title>Complete genome sequence of Weissella confusa strain FS54 provides insights into metabolic potential.</title>
        <authorList>
            <person name="Fhoula I."/>
            <person name="Najjari A."/>
            <person name="Lekired A."/>
            <person name="Bessrour-Aouam N."/>
            <person name="Jaballah S."/>
            <person name="Klibi N."/>
            <person name="Ouzari H.-I."/>
        </authorList>
    </citation>
    <scope>NUCLEOTIDE SEQUENCE</scope>
    <source>
        <strain evidence="5">FS54</strain>
    </source>
</reference>
<dbReference type="NCBIfam" id="NF033745">
    <property type="entry name" value="class_C_sortase"/>
    <property type="match status" value="1"/>
</dbReference>
<feature type="active site" description="Proton donor/acceptor" evidence="2">
    <location>
        <position position="169"/>
    </location>
</feature>
<feature type="compositionally biased region" description="Basic and acidic residues" evidence="3">
    <location>
        <begin position="64"/>
        <end position="76"/>
    </location>
</feature>
<keyword evidence="4" id="KW-0472">Membrane</keyword>
<gene>
    <name evidence="5" type="ORF">H7R52_09850</name>
</gene>